<keyword evidence="2" id="KW-0732">Signal</keyword>
<evidence type="ECO:0000313" key="3">
    <source>
        <dbReference type="EMBL" id="KAG0150900.1"/>
    </source>
</evidence>
<feature type="compositionally biased region" description="Basic and acidic residues" evidence="1">
    <location>
        <begin position="202"/>
        <end position="220"/>
    </location>
</feature>
<feature type="region of interest" description="Disordered" evidence="1">
    <location>
        <begin position="197"/>
        <end position="231"/>
    </location>
</feature>
<keyword evidence="4" id="KW-1185">Reference proteome</keyword>
<sequence length="231" mass="25934">MILTTRAFLFVLFSITSFNLASPSMLSNTAETVESLSRSSSKLKNIELEGIEHGTQGTPKGPEPGDRYIHLFPKKEEVQDIPRTEPTTEEGRLQYGQSWGPGGVFAKWIWSHILRPVLVTPVERLWGLLKKPIIGIPNEKMANRELQMLVDHVKQQVAAKQGKTELETTLEEAKEDVPPKKSGTRFNLFQLFKSKQETPQADVEKEELLKGQKKSEDKVDSPPSSPHSPHA</sequence>
<organism evidence="3 4">
    <name type="scientific">Cronartium quercuum f. sp. fusiforme G11</name>
    <dbReference type="NCBI Taxonomy" id="708437"/>
    <lineage>
        <taxon>Eukaryota</taxon>
        <taxon>Fungi</taxon>
        <taxon>Dikarya</taxon>
        <taxon>Basidiomycota</taxon>
        <taxon>Pucciniomycotina</taxon>
        <taxon>Pucciniomycetes</taxon>
        <taxon>Pucciniales</taxon>
        <taxon>Coleosporiaceae</taxon>
        <taxon>Cronartium</taxon>
    </lineage>
</organism>
<dbReference type="AlphaFoldDB" id="A0A9P6NPH1"/>
<feature type="chain" id="PRO_5040176799" evidence="2">
    <location>
        <begin position="22"/>
        <end position="231"/>
    </location>
</feature>
<proteinExistence type="predicted"/>
<dbReference type="EMBL" id="MU167216">
    <property type="protein sequence ID" value="KAG0150900.1"/>
    <property type="molecule type" value="Genomic_DNA"/>
</dbReference>
<evidence type="ECO:0000256" key="2">
    <source>
        <dbReference type="SAM" id="SignalP"/>
    </source>
</evidence>
<comment type="caution">
    <text evidence="3">The sequence shown here is derived from an EMBL/GenBank/DDBJ whole genome shotgun (WGS) entry which is preliminary data.</text>
</comment>
<feature type="signal peptide" evidence="2">
    <location>
        <begin position="1"/>
        <end position="21"/>
    </location>
</feature>
<dbReference type="Proteomes" id="UP000886653">
    <property type="component" value="Unassembled WGS sequence"/>
</dbReference>
<evidence type="ECO:0000256" key="1">
    <source>
        <dbReference type="SAM" id="MobiDB-lite"/>
    </source>
</evidence>
<gene>
    <name evidence="3" type="ORF">CROQUDRAFT_668245</name>
</gene>
<protein>
    <submittedName>
        <fullName evidence="3">Uncharacterized protein</fullName>
    </submittedName>
</protein>
<accession>A0A9P6NPH1</accession>
<name>A0A9P6NPH1_9BASI</name>
<reference evidence="3" key="1">
    <citation type="submission" date="2013-11" db="EMBL/GenBank/DDBJ databases">
        <title>Genome sequence of the fusiform rust pathogen reveals effectors for host alternation and coevolution with pine.</title>
        <authorList>
            <consortium name="DOE Joint Genome Institute"/>
            <person name="Smith K."/>
            <person name="Pendleton A."/>
            <person name="Kubisiak T."/>
            <person name="Anderson C."/>
            <person name="Salamov A."/>
            <person name="Aerts A."/>
            <person name="Riley R."/>
            <person name="Clum A."/>
            <person name="Lindquist E."/>
            <person name="Ence D."/>
            <person name="Campbell M."/>
            <person name="Kronenberg Z."/>
            <person name="Feau N."/>
            <person name="Dhillon B."/>
            <person name="Hamelin R."/>
            <person name="Burleigh J."/>
            <person name="Smith J."/>
            <person name="Yandell M."/>
            <person name="Nelson C."/>
            <person name="Grigoriev I."/>
            <person name="Davis J."/>
        </authorList>
    </citation>
    <scope>NUCLEOTIDE SEQUENCE</scope>
    <source>
        <strain evidence="3">G11</strain>
    </source>
</reference>
<evidence type="ECO:0000313" key="4">
    <source>
        <dbReference type="Proteomes" id="UP000886653"/>
    </source>
</evidence>